<comment type="caution">
    <text evidence="1">The sequence shown here is derived from an EMBL/GenBank/DDBJ whole genome shotgun (WGS) entry which is preliminary data.</text>
</comment>
<keyword evidence="2" id="KW-1185">Reference proteome</keyword>
<reference evidence="1" key="1">
    <citation type="journal article" date="2020" name="bioRxiv">
        <title>Hybrid origin of Populus tomentosa Carr. identified through genome sequencing and phylogenomic analysis.</title>
        <authorList>
            <person name="An X."/>
            <person name="Gao K."/>
            <person name="Chen Z."/>
            <person name="Li J."/>
            <person name="Yang X."/>
            <person name="Yang X."/>
            <person name="Zhou J."/>
            <person name="Guo T."/>
            <person name="Zhao T."/>
            <person name="Huang S."/>
            <person name="Miao D."/>
            <person name="Khan W.U."/>
            <person name="Rao P."/>
            <person name="Ye M."/>
            <person name="Lei B."/>
            <person name="Liao W."/>
            <person name="Wang J."/>
            <person name="Ji L."/>
            <person name="Li Y."/>
            <person name="Guo B."/>
            <person name="Mustafa N.S."/>
            <person name="Li S."/>
            <person name="Yun Q."/>
            <person name="Keller S.R."/>
            <person name="Mao J."/>
            <person name="Zhang R."/>
            <person name="Strauss S.H."/>
        </authorList>
    </citation>
    <scope>NUCLEOTIDE SEQUENCE</scope>
    <source>
        <strain evidence="1">GM15</strain>
        <tissue evidence="1">Leaf</tissue>
    </source>
</reference>
<proteinExistence type="predicted"/>
<organism evidence="1 2">
    <name type="scientific">Populus tomentosa</name>
    <name type="common">Chinese white poplar</name>
    <dbReference type="NCBI Taxonomy" id="118781"/>
    <lineage>
        <taxon>Eukaryota</taxon>
        <taxon>Viridiplantae</taxon>
        <taxon>Streptophyta</taxon>
        <taxon>Embryophyta</taxon>
        <taxon>Tracheophyta</taxon>
        <taxon>Spermatophyta</taxon>
        <taxon>Magnoliopsida</taxon>
        <taxon>eudicotyledons</taxon>
        <taxon>Gunneridae</taxon>
        <taxon>Pentapetalae</taxon>
        <taxon>rosids</taxon>
        <taxon>fabids</taxon>
        <taxon>Malpighiales</taxon>
        <taxon>Salicaceae</taxon>
        <taxon>Saliceae</taxon>
        <taxon>Populus</taxon>
    </lineage>
</organism>
<evidence type="ECO:0000313" key="2">
    <source>
        <dbReference type="Proteomes" id="UP000886885"/>
    </source>
</evidence>
<sequence>MVSFTLRVRAFSAVSMGWKLFPPWLDCRSWIFGIDCVQDCEQVNRGSVFGVIKSGVEALISLNQSTRKPLMSLYKACPNAYLPTRKKRAEFRWVSRQDVRGAARAYIDDTDDQINVYPEQQGFGHQPFKNEGWTQDDKASTNEGRAMLVQKSYNGELPRKIQNIDREEAGKMTLYCTVVLRNKQETTEVMNKAMPSFERITLKNKATFN</sequence>
<accession>A0A8X7Z901</accession>
<dbReference type="Proteomes" id="UP000886885">
    <property type="component" value="Chromosome 8D"/>
</dbReference>
<dbReference type="EMBL" id="JAAWWB010000016">
    <property type="protein sequence ID" value="KAG6764355.1"/>
    <property type="molecule type" value="Genomic_DNA"/>
</dbReference>
<gene>
    <name evidence="1" type="ORF">POTOM_031821</name>
</gene>
<protein>
    <submittedName>
        <fullName evidence="1">Uncharacterized protein</fullName>
    </submittedName>
</protein>
<name>A0A8X7Z901_POPTO</name>
<evidence type="ECO:0000313" key="1">
    <source>
        <dbReference type="EMBL" id="KAG6764355.1"/>
    </source>
</evidence>
<dbReference type="AlphaFoldDB" id="A0A8X7Z901"/>